<dbReference type="InterPro" id="IPR029149">
    <property type="entry name" value="Creatin/AminoP/Spt16_N"/>
</dbReference>
<dbReference type="SUPFAM" id="SSF55920">
    <property type="entry name" value="Creatinase/aminopeptidase"/>
    <property type="match status" value="1"/>
</dbReference>
<dbReference type="PANTHER" id="PTHR43226">
    <property type="entry name" value="XAA-PRO AMINOPEPTIDASE 3"/>
    <property type="match status" value="1"/>
</dbReference>
<keyword evidence="3" id="KW-0378">Hydrolase</keyword>
<dbReference type="Gene3D" id="3.40.350.10">
    <property type="entry name" value="Creatinase/prolidase N-terminal domain"/>
    <property type="match status" value="1"/>
</dbReference>
<dbReference type="GO" id="GO:0006508">
    <property type="term" value="P:proteolysis"/>
    <property type="evidence" value="ECO:0007669"/>
    <property type="project" value="TreeGrafter"/>
</dbReference>
<evidence type="ECO:0000259" key="5">
    <source>
        <dbReference type="SMART" id="SM01011"/>
    </source>
</evidence>
<dbReference type="Gene3D" id="3.90.230.10">
    <property type="entry name" value="Creatinase/methionine aminopeptidase superfamily"/>
    <property type="match status" value="1"/>
</dbReference>
<dbReference type="VEuPathDB" id="GiardiaDB:GMRT_15593"/>
<comment type="caution">
    <text evidence="6">The sequence shown here is derived from an EMBL/GenBank/DDBJ whole genome shotgun (WGS) entry which is preliminary data.</text>
</comment>
<keyword evidence="7" id="KW-1185">Reference proteome</keyword>
<evidence type="ECO:0000256" key="4">
    <source>
        <dbReference type="ARBA" id="ARBA00023211"/>
    </source>
</evidence>
<evidence type="ECO:0000256" key="1">
    <source>
        <dbReference type="ARBA" id="ARBA00001936"/>
    </source>
</evidence>
<keyword evidence="2" id="KW-0479">Metal-binding</keyword>
<dbReference type="OrthoDB" id="10261878at2759"/>
<accession>A0A4Z1SSE3</accession>
<proteinExistence type="predicted"/>
<evidence type="ECO:0000256" key="2">
    <source>
        <dbReference type="ARBA" id="ARBA00022723"/>
    </source>
</evidence>
<protein>
    <submittedName>
        <fullName evidence="6">Xaa-Pro dipeptidase</fullName>
    </submittedName>
</protein>
<gene>
    <name evidence="6" type="ORF">GMRT_15593</name>
</gene>
<dbReference type="CDD" id="cd01087">
    <property type="entry name" value="Prolidase"/>
    <property type="match status" value="1"/>
</dbReference>
<dbReference type="PANTHER" id="PTHR43226:SF1">
    <property type="entry name" value="XAA-PRO DIPEPTIDASE"/>
    <property type="match status" value="1"/>
</dbReference>
<feature type="domain" description="Aminopeptidase P N-terminal" evidence="5">
    <location>
        <begin position="1"/>
        <end position="133"/>
    </location>
</feature>
<dbReference type="EMBL" id="VDLU01000002">
    <property type="protein sequence ID" value="TNJ28816.1"/>
    <property type="molecule type" value="Genomic_DNA"/>
</dbReference>
<dbReference type="GO" id="GO:0070006">
    <property type="term" value="F:metalloaminopeptidase activity"/>
    <property type="evidence" value="ECO:0007669"/>
    <property type="project" value="InterPro"/>
</dbReference>
<reference evidence="6 7" key="1">
    <citation type="submission" date="2019-05" db="EMBL/GenBank/DDBJ databases">
        <title>The compact genome of Giardia muris reveals important steps in the evolution of intestinal protozoan parasites.</title>
        <authorList>
            <person name="Xu F."/>
            <person name="Jimenez-Gonzalez A."/>
            <person name="Einarsson E."/>
            <person name="Astvaldsson A."/>
            <person name="Peirasmaki D."/>
            <person name="Eckmann L."/>
            <person name="Andersson J.O."/>
            <person name="Svard S.G."/>
            <person name="Jerlstrom-Hultqvist J."/>
        </authorList>
    </citation>
    <scope>NUCLEOTIDE SEQUENCE [LARGE SCALE GENOMIC DNA]</scope>
    <source>
        <strain evidence="6 7">Roberts-Thomson</strain>
    </source>
</reference>
<sequence>MSHAEHRARLFEALPDSVAFLLGARQELRPGTDAEKPFRQDSNFLYLSGCDEPDCGLLLDSRYGVFILFVPRPSPGDEIWSGPPETREAKRDRYGATDVLYIDELSAALQNTSGRLVHLSEHVPCYGFPPDANTVFDLDPVIANLRLFKTSWEAEQMWRSCQISADAQTAVLTNFKPGMMEYQGAALYQGYVMACGATHLSFPTIFASGPNPATLHYTGRSRKSTLGELILIDSGCEINGYASDHSRTFPVGENFTERQAQLYGLVLRAQKECIELCRPGTSWMDVHLHALRVILEGLRNLGIVRADRDFQEQLMQGVSAVFMPHGIGHLIGLDDHDVGGYNPGEQRPDGPLFKYLRTNKVLAPMMAVTIEPGLYFVDGLLRSAAEDPALVQHINFDAVAQYRLEFAGCRIEDVILVTTDGPRVMPGAPKEIADICQLRSLAQ</sequence>
<dbReference type="Pfam" id="PF05195">
    <property type="entry name" value="AMP_N"/>
    <property type="match status" value="1"/>
</dbReference>
<name>A0A4Z1SSE3_GIAMU</name>
<dbReference type="Proteomes" id="UP000315496">
    <property type="component" value="Chromosome 2"/>
</dbReference>
<organism evidence="6 7">
    <name type="scientific">Giardia muris</name>
    <dbReference type="NCBI Taxonomy" id="5742"/>
    <lineage>
        <taxon>Eukaryota</taxon>
        <taxon>Metamonada</taxon>
        <taxon>Diplomonadida</taxon>
        <taxon>Hexamitidae</taxon>
        <taxon>Giardiinae</taxon>
        <taxon>Giardia</taxon>
    </lineage>
</organism>
<dbReference type="InterPro" id="IPR036005">
    <property type="entry name" value="Creatinase/aminopeptidase-like"/>
</dbReference>
<dbReference type="SUPFAM" id="SSF53092">
    <property type="entry name" value="Creatinase/prolidase N-terminal domain"/>
    <property type="match status" value="1"/>
</dbReference>
<comment type="cofactor">
    <cofactor evidence="1">
        <name>Mn(2+)</name>
        <dbReference type="ChEBI" id="CHEBI:29035"/>
    </cofactor>
</comment>
<evidence type="ECO:0000313" key="6">
    <source>
        <dbReference type="EMBL" id="TNJ28816.1"/>
    </source>
</evidence>
<dbReference type="GO" id="GO:0030145">
    <property type="term" value="F:manganese ion binding"/>
    <property type="evidence" value="ECO:0007669"/>
    <property type="project" value="InterPro"/>
</dbReference>
<evidence type="ECO:0000256" key="3">
    <source>
        <dbReference type="ARBA" id="ARBA00022801"/>
    </source>
</evidence>
<dbReference type="InterPro" id="IPR007865">
    <property type="entry name" value="Aminopep_P_N"/>
</dbReference>
<evidence type="ECO:0000313" key="7">
    <source>
        <dbReference type="Proteomes" id="UP000315496"/>
    </source>
</evidence>
<keyword evidence="4" id="KW-0464">Manganese</keyword>
<dbReference type="Pfam" id="PF00557">
    <property type="entry name" value="Peptidase_M24"/>
    <property type="match status" value="1"/>
</dbReference>
<dbReference type="SMART" id="SM01011">
    <property type="entry name" value="AMP_N"/>
    <property type="match status" value="1"/>
</dbReference>
<dbReference type="AlphaFoldDB" id="A0A4Z1SSE3"/>
<dbReference type="InterPro" id="IPR000994">
    <property type="entry name" value="Pept_M24"/>
</dbReference>
<dbReference type="InterPro" id="IPR052433">
    <property type="entry name" value="X-Pro_dipept-like"/>
</dbReference>